<proteinExistence type="predicted"/>
<sequence>MMRTFLGNHVLANVAFVLVLVLGLLAYGQLPRQQDPDMSFNWISLVTILPGASAEDVEKLVTDPLEEALQKIPDIRFVMSSSSDATSSILVRFQEMDDHTFDKRVTDLRREINHKQREIPTEAEDPVILEITSANGWPTVMAVVTGEADDETLRQQARRVQKDLERIPGVDQVMPLGLRDPELQVRFDPFHLALLGVDPTQLAGTITARFRDLAGGAVAMGEGNRMLRYQGTTPDPAELATWPVMGREGELQLNRLAEVVRDRKKADRMVRYQGKPAIFLSVTKRPGVNSLDLTNHIKAYLESRQTLKEQTGVQTLLADDQTAMVKNALSIMESNALMGLILVFLSTWLFLGLRISLLVSLGIPFALSGTFIILHALGQTMNVMALLGVVIALGMLVDDAVVVVESIALRLANGVQAMDAAIAGLREVWIPVASSSLTTMAAFLPLMLLPGILGKFMKIIPMVVSLAMLLSLVEAFWMLPAHVAAMNWKHDRPPTRMELWRARLMHRIRILYVRLLIPVLRRPKLSMGTAFLGLALSIGVVASGMIRVDFFAMDPMPLFYVNLKMPAGSSLERTMTTTLEAERRVRAGLKPEETRTVVPYAGQMMTDTEPFFGDRFGQILVSLTPDAQKRRSVREIIDGMRASVLATPGPDNITFLPMSGGPPVTKPISVKVRGDDYTQLREASAAIKKILADMPEVSDITDNFAFGSHELVLRPDADALRRAGVDAALVARLTRLLADGEIAASFQHQGEQVKVRVMAKPTRPHGVEEILNLPVALPNGTSTTLDTLTRHETRQGVDTIHHYNFRRAITIEAELDRTRMDVVTANQHIKKAWAGLHTRFPGVDLDFSGILDDIQESMDAIAWLFLMGFGLLYLILGTQFNSYFQPLLILTTVILAFVGVVCGLLITGHPLSLYTLYGVVALSGIAVNAAIVLIAAANDRRREGMGPLHAMIYAARRRVVPILITTITTIVGLLSLAMGLGGKSLLWGPVATSIVWGLGFSTLLTLFLIPLLYLMFNHGKKKRAS</sequence>
<dbReference type="InterPro" id="IPR027463">
    <property type="entry name" value="AcrB_DN_DC_subdom"/>
</dbReference>
<dbReference type="InterPro" id="IPR001036">
    <property type="entry name" value="Acrflvin-R"/>
</dbReference>
<name>A0ABQ0C4Z7_9PROT</name>
<keyword evidence="1" id="KW-0472">Membrane</keyword>
<dbReference type="PANTHER" id="PTHR32063">
    <property type="match status" value="1"/>
</dbReference>
<dbReference type="PRINTS" id="PR00702">
    <property type="entry name" value="ACRIFLAVINRP"/>
</dbReference>
<evidence type="ECO:0000313" key="2">
    <source>
        <dbReference type="EMBL" id="GAB0055937.1"/>
    </source>
</evidence>
<feature type="transmembrane region" description="Helical" evidence="1">
    <location>
        <begin position="914"/>
        <end position="938"/>
    </location>
</feature>
<feature type="transmembrane region" description="Helical" evidence="1">
    <location>
        <begin position="959"/>
        <end position="982"/>
    </location>
</feature>
<organism evidence="2 3">
    <name type="scientific">Candidatus Magnetaquiglobus chichijimensis</name>
    <dbReference type="NCBI Taxonomy" id="3141448"/>
    <lineage>
        <taxon>Bacteria</taxon>
        <taxon>Pseudomonadati</taxon>
        <taxon>Pseudomonadota</taxon>
        <taxon>Magnetococcia</taxon>
        <taxon>Magnetococcales</taxon>
        <taxon>Candidatus Magnetaquicoccaceae</taxon>
        <taxon>Candidatus Magnetaquiglobus</taxon>
    </lineage>
</organism>
<reference evidence="2 3" key="1">
    <citation type="submission" date="2024-05" db="EMBL/GenBank/DDBJ databases">
        <authorList>
            <consortium name="Candidatus Magnetaquicoccaceae bacterium FCR-1 genome sequencing consortium"/>
            <person name="Shimoshige H."/>
            <person name="Shimamura S."/>
            <person name="Taoka A."/>
            <person name="Kobayashi H."/>
            <person name="Maekawa T."/>
        </authorList>
    </citation>
    <scope>NUCLEOTIDE SEQUENCE [LARGE SCALE GENOMIC DNA]</scope>
    <source>
        <strain evidence="2 3">FCR-1</strain>
    </source>
</reference>
<dbReference type="SUPFAM" id="SSF82714">
    <property type="entry name" value="Multidrug efflux transporter AcrB TolC docking domain, DN and DC subdomains"/>
    <property type="match status" value="2"/>
</dbReference>
<dbReference type="Gene3D" id="1.20.1640.10">
    <property type="entry name" value="Multidrug efflux transporter AcrB transmembrane domain"/>
    <property type="match status" value="2"/>
</dbReference>
<dbReference type="Pfam" id="PF00873">
    <property type="entry name" value="ACR_tran"/>
    <property type="match status" value="1"/>
</dbReference>
<dbReference type="Gene3D" id="3.30.70.1440">
    <property type="entry name" value="Multidrug efflux transporter AcrB pore domain"/>
    <property type="match status" value="1"/>
</dbReference>
<dbReference type="Gene3D" id="3.30.70.1320">
    <property type="entry name" value="Multidrug efflux transporter AcrB pore domain like"/>
    <property type="match status" value="1"/>
</dbReference>
<dbReference type="RefSeq" id="WP_420903648.1">
    <property type="nucleotide sequence ID" value="NZ_BAAFGK010000001.1"/>
</dbReference>
<dbReference type="Gene3D" id="3.30.2090.10">
    <property type="entry name" value="Multidrug efflux transporter AcrB TolC docking domain, DN and DC subdomains"/>
    <property type="match status" value="2"/>
</dbReference>
<feature type="transmembrane region" description="Helical" evidence="1">
    <location>
        <begin position="357"/>
        <end position="377"/>
    </location>
</feature>
<feature type="transmembrane region" description="Helical" evidence="1">
    <location>
        <begin position="994"/>
        <end position="1016"/>
    </location>
</feature>
<evidence type="ECO:0000313" key="3">
    <source>
        <dbReference type="Proteomes" id="UP001628193"/>
    </source>
</evidence>
<dbReference type="EMBL" id="BAAFGK010000001">
    <property type="protein sequence ID" value="GAB0055937.1"/>
    <property type="molecule type" value="Genomic_DNA"/>
</dbReference>
<keyword evidence="1" id="KW-1133">Transmembrane helix</keyword>
<feature type="transmembrane region" description="Helical" evidence="1">
    <location>
        <begin position="888"/>
        <end position="908"/>
    </location>
</feature>
<dbReference type="Proteomes" id="UP001628193">
    <property type="component" value="Unassembled WGS sequence"/>
</dbReference>
<feature type="transmembrane region" description="Helical" evidence="1">
    <location>
        <begin position="334"/>
        <end position="351"/>
    </location>
</feature>
<protein>
    <submittedName>
        <fullName evidence="2">Multidrug resistance protein MdtC</fullName>
    </submittedName>
</protein>
<dbReference type="SUPFAM" id="SSF82693">
    <property type="entry name" value="Multidrug efflux transporter AcrB pore domain, PN1, PN2, PC1 and PC2 subdomains"/>
    <property type="match status" value="3"/>
</dbReference>
<feature type="transmembrane region" description="Helical" evidence="1">
    <location>
        <begin position="428"/>
        <end position="447"/>
    </location>
</feature>
<reference evidence="2 3" key="2">
    <citation type="submission" date="2024-09" db="EMBL/GenBank/DDBJ databases">
        <title>Draft genome sequence of Candidatus Magnetaquicoccaceae bacterium FCR-1.</title>
        <authorList>
            <person name="Shimoshige H."/>
            <person name="Shimamura S."/>
            <person name="Taoka A."/>
            <person name="Kobayashi H."/>
            <person name="Maekawa T."/>
        </authorList>
    </citation>
    <scope>NUCLEOTIDE SEQUENCE [LARGE SCALE GENOMIC DNA]</scope>
    <source>
        <strain evidence="2 3">FCR-1</strain>
    </source>
</reference>
<dbReference type="Gene3D" id="3.30.70.1430">
    <property type="entry name" value="Multidrug efflux transporter AcrB pore domain"/>
    <property type="match status" value="2"/>
</dbReference>
<feature type="transmembrane region" description="Helical" evidence="1">
    <location>
        <begin position="6"/>
        <end position="28"/>
    </location>
</feature>
<feature type="transmembrane region" description="Helical" evidence="1">
    <location>
        <begin position="459"/>
        <end position="479"/>
    </location>
</feature>
<gene>
    <name evidence="2" type="primary">mdtC</name>
    <name evidence="2" type="ORF">SIID45300_00236</name>
</gene>
<keyword evidence="3" id="KW-1185">Reference proteome</keyword>
<dbReference type="SUPFAM" id="SSF82866">
    <property type="entry name" value="Multidrug efflux transporter AcrB transmembrane domain"/>
    <property type="match status" value="2"/>
</dbReference>
<accession>A0ABQ0C4Z7</accession>
<comment type="caution">
    <text evidence="2">The sequence shown here is derived from an EMBL/GenBank/DDBJ whole genome shotgun (WGS) entry which is preliminary data.</text>
</comment>
<keyword evidence="1" id="KW-0812">Transmembrane</keyword>
<dbReference type="PANTHER" id="PTHR32063:SF33">
    <property type="entry name" value="RND SUPERFAMILY EFFLUX PUMP PERMEASE COMPONENT"/>
    <property type="match status" value="1"/>
</dbReference>
<feature type="transmembrane region" description="Helical" evidence="1">
    <location>
        <begin position="384"/>
        <end position="408"/>
    </location>
</feature>
<feature type="transmembrane region" description="Helical" evidence="1">
    <location>
        <begin position="529"/>
        <end position="548"/>
    </location>
</feature>
<evidence type="ECO:0000256" key="1">
    <source>
        <dbReference type="SAM" id="Phobius"/>
    </source>
</evidence>
<feature type="transmembrane region" description="Helical" evidence="1">
    <location>
        <begin position="860"/>
        <end position="876"/>
    </location>
</feature>